<dbReference type="CDD" id="cd22746">
    <property type="entry name" value="OTU_plant_OTU3_4-like"/>
    <property type="match status" value="1"/>
</dbReference>
<dbReference type="PROSITE" id="PS50802">
    <property type="entry name" value="OTU"/>
    <property type="match status" value="1"/>
</dbReference>
<dbReference type="Gene3D" id="3.90.70.80">
    <property type="match status" value="1"/>
</dbReference>
<dbReference type="GO" id="GO:0005829">
    <property type="term" value="C:cytosol"/>
    <property type="evidence" value="ECO:0007669"/>
    <property type="project" value="TreeGrafter"/>
</dbReference>
<dbReference type="OrthoDB" id="409956at2759"/>
<evidence type="ECO:0000256" key="4">
    <source>
        <dbReference type="SAM" id="MobiDB-lite"/>
    </source>
</evidence>
<proteinExistence type="predicted"/>
<feature type="domain" description="OTU" evidence="5">
    <location>
        <begin position="128"/>
        <end position="267"/>
    </location>
</feature>
<evidence type="ECO:0000313" key="7">
    <source>
        <dbReference type="Proteomes" id="UP000747110"/>
    </source>
</evidence>
<dbReference type="PANTHER" id="PTHR13312">
    <property type="entry name" value="HIV-INDUCED PROTEIN-7-LIKE PROTEASE"/>
    <property type="match status" value="1"/>
</dbReference>
<sequence>DITILFWVCLPSLTLVQLFGSMLTIRRTVLERVNACRCRKNCIRPLVGAAGWPDLSNLFHPGLTAAMNSAARRETQSMAPSRSPSSPSLSFPSLLTCAATSSTAGGGGGGAMDASKQPPPQSQQQVRFRLRRISGDGACMFRAIAQGAQMATHGKAMSPESEEMAALNLRQAVVRELRRRREEIEPFLPGIAADFDEYCSTMSNPMAWGGEPEMVMAVHVVQRPITVYHAEDGQLAPIVTYGEHLLGAAQPISLLWSGAHYDLLVPELAAGTATGAAAA</sequence>
<reference evidence="6" key="1">
    <citation type="journal article" date="2021" name="Proc. Natl. Acad. Sci. U.S.A.">
        <title>Three genomes in the algal genus Volvox reveal the fate of a haploid sex-determining region after a transition to homothallism.</title>
        <authorList>
            <person name="Yamamoto K."/>
            <person name="Hamaji T."/>
            <person name="Kawai-Toyooka H."/>
            <person name="Matsuzaki R."/>
            <person name="Takahashi F."/>
            <person name="Nishimura Y."/>
            <person name="Kawachi M."/>
            <person name="Noguchi H."/>
            <person name="Minakuchi Y."/>
            <person name="Umen J.G."/>
            <person name="Toyoda A."/>
            <person name="Nozaki H."/>
        </authorList>
    </citation>
    <scope>NUCLEOTIDE SEQUENCE</scope>
    <source>
        <strain evidence="6">NIES-3786</strain>
    </source>
</reference>
<evidence type="ECO:0000256" key="3">
    <source>
        <dbReference type="RuleBase" id="RU367104"/>
    </source>
</evidence>
<dbReference type="GO" id="GO:0016579">
    <property type="term" value="P:protein deubiquitination"/>
    <property type="evidence" value="ECO:0007669"/>
    <property type="project" value="TreeGrafter"/>
</dbReference>
<comment type="catalytic activity">
    <reaction evidence="1 3">
        <text>Thiol-dependent hydrolysis of ester, thioester, amide, peptide and isopeptide bonds formed by the C-terminal Gly of ubiquitin (a 76-residue protein attached to proteins as an intracellular targeting signal).</text>
        <dbReference type="EC" id="3.4.19.12"/>
    </reaction>
</comment>
<dbReference type="Pfam" id="PF02338">
    <property type="entry name" value="OTU"/>
    <property type="match status" value="1"/>
</dbReference>
<dbReference type="EMBL" id="BNCP01000032">
    <property type="protein sequence ID" value="GIL85286.1"/>
    <property type="molecule type" value="Genomic_DNA"/>
</dbReference>
<keyword evidence="3" id="KW-0788">Thiol protease</keyword>
<keyword evidence="2 3" id="KW-0378">Hydrolase</keyword>
<comment type="subcellular location">
    <subcellularLocation>
        <location evidence="3">Cytoplasm</location>
    </subcellularLocation>
</comment>
<organism evidence="6 7">
    <name type="scientific">Volvox reticuliferus</name>
    <dbReference type="NCBI Taxonomy" id="1737510"/>
    <lineage>
        <taxon>Eukaryota</taxon>
        <taxon>Viridiplantae</taxon>
        <taxon>Chlorophyta</taxon>
        <taxon>core chlorophytes</taxon>
        <taxon>Chlorophyceae</taxon>
        <taxon>CS clade</taxon>
        <taxon>Chlamydomonadales</taxon>
        <taxon>Volvocaceae</taxon>
        <taxon>Volvox</taxon>
    </lineage>
</organism>
<dbReference type="InterPro" id="IPR038765">
    <property type="entry name" value="Papain-like_cys_pep_sf"/>
</dbReference>
<comment type="function">
    <text evidence="3">Hydrolase that can remove conjugated ubiquitin from proteins and may therefore play an important regulatory role at the level of protein turnover by preventing degradation.</text>
</comment>
<dbReference type="AlphaFoldDB" id="A0A8J4CNI9"/>
<accession>A0A8J4CNI9</accession>
<dbReference type="SUPFAM" id="SSF54001">
    <property type="entry name" value="Cysteine proteinases"/>
    <property type="match status" value="1"/>
</dbReference>
<evidence type="ECO:0000313" key="6">
    <source>
        <dbReference type="EMBL" id="GIL85286.1"/>
    </source>
</evidence>
<dbReference type="PANTHER" id="PTHR13312:SF6">
    <property type="entry name" value="UBIQUITIN THIOESTERASE OTU"/>
    <property type="match status" value="1"/>
</dbReference>
<dbReference type="GO" id="GO:0036503">
    <property type="term" value="P:ERAD pathway"/>
    <property type="evidence" value="ECO:0007669"/>
    <property type="project" value="TreeGrafter"/>
</dbReference>
<feature type="region of interest" description="Disordered" evidence="4">
    <location>
        <begin position="69"/>
        <end position="125"/>
    </location>
</feature>
<feature type="non-terminal residue" evidence="6">
    <location>
        <position position="279"/>
    </location>
</feature>
<dbReference type="GO" id="GO:0005634">
    <property type="term" value="C:nucleus"/>
    <property type="evidence" value="ECO:0007669"/>
    <property type="project" value="TreeGrafter"/>
</dbReference>
<gene>
    <name evidence="6" type="ORF">Vretifemale_13891</name>
</gene>
<keyword evidence="7" id="KW-1185">Reference proteome</keyword>
<keyword evidence="3" id="KW-0645">Protease</keyword>
<keyword evidence="3" id="KW-0963">Cytoplasm</keyword>
<comment type="caution">
    <text evidence="6">The sequence shown here is derived from an EMBL/GenBank/DDBJ whole genome shotgun (WGS) entry which is preliminary data.</text>
</comment>
<dbReference type="GO" id="GO:0030968">
    <property type="term" value="P:endoplasmic reticulum unfolded protein response"/>
    <property type="evidence" value="ECO:0007669"/>
    <property type="project" value="TreeGrafter"/>
</dbReference>
<dbReference type="GO" id="GO:0004843">
    <property type="term" value="F:cysteine-type deubiquitinase activity"/>
    <property type="evidence" value="ECO:0007669"/>
    <property type="project" value="UniProtKB-UniRule"/>
</dbReference>
<evidence type="ECO:0000259" key="5">
    <source>
        <dbReference type="PROSITE" id="PS50802"/>
    </source>
</evidence>
<feature type="compositionally biased region" description="Low complexity" evidence="4">
    <location>
        <begin position="80"/>
        <end position="103"/>
    </location>
</feature>
<dbReference type="Proteomes" id="UP000747110">
    <property type="component" value="Unassembled WGS sequence"/>
</dbReference>
<evidence type="ECO:0000256" key="2">
    <source>
        <dbReference type="ARBA" id="ARBA00022801"/>
    </source>
</evidence>
<evidence type="ECO:0000256" key="1">
    <source>
        <dbReference type="ARBA" id="ARBA00000707"/>
    </source>
</evidence>
<name>A0A8J4CNI9_9CHLO</name>
<dbReference type="InterPro" id="IPR003323">
    <property type="entry name" value="OTU_dom"/>
</dbReference>
<dbReference type="EC" id="3.4.19.12" evidence="3"/>
<keyword evidence="3" id="KW-0833">Ubl conjugation pathway</keyword>
<protein>
    <recommendedName>
        <fullName evidence="3">Ubiquitin thioesterase OTU</fullName>
        <ecNumber evidence="3">3.4.19.12</ecNumber>
    </recommendedName>
</protein>